<dbReference type="AlphaFoldDB" id="A0A2M3ZPN4"/>
<sequence length="86" mass="9559">MNSFTLSSLALSPSSLRSFCSHTSTSWLARPCSGPARPFIPAANDRYGSLRADPTRWTVCADTLPPSWSLWMVRYRRISSVNFSSS</sequence>
<name>A0A2M3ZPN4_9DIPT</name>
<proteinExistence type="predicted"/>
<reference evidence="1" key="1">
    <citation type="submission" date="2018-01" db="EMBL/GenBank/DDBJ databases">
        <title>An insight into the sialome of Amazonian anophelines.</title>
        <authorList>
            <person name="Ribeiro J.M."/>
            <person name="Scarpassa V."/>
            <person name="Calvo E."/>
        </authorList>
    </citation>
    <scope>NUCLEOTIDE SEQUENCE</scope>
    <source>
        <tissue evidence="1">Salivary glands</tissue>
    </source>
</reference>
<organism evidence="1">
    <name type="scientific">Anopheles braziliensis</name>
    <dbReference type="NCBI Taxonomy" id="58242"/>
    <lineage>
        <taxon>Eukaryota</taxon>
        <taxon>Metazoa</taxon>
        <taxon>Ecdysozoa</taxon>
        <taxon>Arthropoda</taxon>
        <taxon>Hexapoda</taxon>
        <taxon>Insecta</taxon>
        <taxon>Pterygota</taxon>
        <taxon>Neoptera</taxon>
        <taxon>Endopterygota</taxon>
        <taxon>Diptera</taxon>
        <taxon>Nematocera</taxon>
        <taxon>Culicoidea</taxon>
        <taxon>Culicidae</taxon>
        <taxon>Anophelinae</taxon>
        <taxon>Anopheles</taxon>
    </lineage>
</organism>
<evidence type="ECO:0000313" key="1">
    <source>
        <dbReference type="EMBL" id="MBW30442.1"/>
    </source>
</evidence>
<accession>A0A2M3ZPN4</accession>
<dbReference type="EMBL" id="GGFM01009691">
    <property type="protein sequence ID" value="MBW30442.1"/>
    <property type="molecule type" value="Transcribed_RNA"/>
</dbReference>
<protein>
    <submittedName>
        <fullName evidence="1">Putative secreted peptide</fullName>
    </submittedName>
</protein>